<comment type="subcellular location">
    <subcellularLocation>
        <location evidence="9">Mitochondrion inner membrane</location>
        <topology evidence="9">Single-pass membrane protein</topology>
    </subcellularLocation>
    <subcellularLocation>
        <location evidence="1">Mitochondrion membrane</location>
        <topology evidence="1">Single-pass membrane protein</topology>
    </subcellularLocation>
</comment>
<proteinExistence type="inferred from homology"/>
<keyword evidence="11" id="KW-1185">Reference proteome</keyword>
<sequence>MSFNILRIQFIHSIRTFGIRCSPFQNKSITIPFITVNAKQNKSISKPFITVNAKFIASLSNNNNASKALFGRQYVTSIPSRRSSKSIVEREKAKEWGEMTIGQKVVGAAKVTTNISIIAIGIGVFGVIIYFALKELFSSSGSTKMFSETLEKIRSNSECQKILGTPIKAHGGSSSSGRRRNRLVRFQEVTNTDGSQHKLMQFYLEGSVTHGIALLDMIKNNKGIWVTKYLVVSIPGYNKKIFVEYNDDVNKENDKEQETD</sequence>
<comment type="similarity">
    <text evidence="2 9">Belongs to the TIM21 family.</text>
</comment>
<keyword evidence="6 9" id="KW-1133">Transmembrane helix</keyword>
<dbReference type="PANTHER" id="PTHR13032">
    <property type="entry name" value="MITOCHONDRIAL IMPORT INNER MEMBRANE TRANSLOCASE SUBUNIT TIM21"/>
    <property type="match status" value="1"/>
</dbReference>
<comment type="subunit">
    <text evidence="9">Component of the TIM23 complex.</text>
</comment>
<dbReference type="GO" id="GO:0030150">
    <property type="term" value="P:protein import into mitochondrial matrix"/>
    <property type="evidence" value="ECO:0007669"/>
    <property type="project" value="UniProtKB-UniRule"/>
</dbReference>
<reference evidence="10 11" key="1">
    <citation type="submission" date="2018-06" db="EMBL/GenBank/DDBJ databases">
        <title>Comparative genomics reveals the genomic features of Rhizophagus irregularis, R. cerebriforme, R. diaphanum and Gigaspora rosea, and their symbiotic lifestyle signature.</title>
        <authorList>
            <person name="Morin E."/>
            <person name="San Clemente H."/>
            <person name="Chen E.C.H."/>
            <person name="De La Providencia I."/>
            <person name="Hainaut M."/>
            <person name="Kuo A."/>
            <person name="Kohler A."/>
            <person name="Murat C."/>
            <person name="Tang N."/>
            <person name="Roy S."/>
            <person name="Loubradou J."/>
            <person name="Henrissat B."/>
            <person name="Grigoriev I.V."/>
            <person name="Corradi N."/>
            <person name="Roux C."/>
            <person name="Martin F.M."/>
        </authorList>
    </citation>
    <scope>NUCLEOTIDE SEQUENCE [LARGE SCALE GENOMIC DNA]</scope>
    <source>
        <strain evidence="10 11">DAOM 227022</strain>
    </source>
</reference>
<dbReference type="OrthoDB" id="436405at2759"/>
<evidence type="ECO:0000256" key="9">
    <source>
        <dbReference type="RuleBase" id="RU367142"/>
    </source>
</evidence>
<evidence type="ECO:0000256" key="3">
    <source>
        <dbReference type="ARBA" id="ARBA00020726"/>
    </source>
</evidence>
<evidence type="ECO:0000256" key="7">
    <source>
        <dbReference type="ARBA" id="ARBA00023128"/>
    </source>
</evidence>
<accession>A0A397TAW3</accession>
<keyword evidence="9" id="KW-0813">Transport</keyword>
<name>A0A397TAW3_9GLOM</name>
<dbReference type="EMBL" id="QKYT01000061">
    <property type="protein sequence ID" value="RIA95413.1"/>
    <property type="molecule type" value="Genomic_DNA"/>
</dbReference>
<evidence type="ECO:0000256" key="1">
    <source>
        <dbReference type="ARBA" id="ARBA00004304"/>
    </source>
</evidence>
<dbReference type="Proteomes" id="UP000265703">
    <property type="component" value="Unassembled WGS sequence"/>
</dbReference>
<protein>
    <recommendedName>
        <fullName evidence="3 9">Mitochondrial import inner membrane translocase subunit Tim21</fullName>
    </recommendedName>
</protein>
<dbReference type="Gene3D" id="3.10.450.320">
    <property type="entry name" value="Mitochondrial import inner membrane translocase subunit Tim21"/>
    <property type="match status" value="1"/>
</dbReference>
<dbReference type="STRING" id="658196.A0A397TAW3"/>
<dbReference type="InterPro" id="IPR038552">
    <property type="entry name" value="Tim21_IMS_sf"/>
</dbReference>
<dbReference type="PANTHER" id="PTHR13032:SF6">
    <property type="entry name" value="MITOCHONDRIAL IMPORT INNER MEMBRANE TRANSLOCASE SUBUNIT TIM21"/>
    <property type="match status" value="1"/>
</dbReference>
<dbReference type="AlphaFoldDB" id="A0A397TAW3"/>
<evidence type="ECO:0000256" key="5">
    <source>
        <dbReference type="ARBA" id="ARBA00022946"/>
    </source>
</evidence>
<evidence type="ECO:0000313" key="11">
    <source>
        <dbReference type="Proteomes" id="UP000265703"/>
    </source>
</evidence>
<dbReference type="GO" id="GO:0005744">
    <property type="term" value="C:TIM23 mitochondrial import inner membrane translocase complex"/>
    <property type="evidence" value="ECO:0007669"/>
    <property type="project" value="UniProtKB-UniRule"/>
</dbReference>
<keyword evidence="9" id="KW-0653">Protein transport</keyword>
<gene>
    <name evidence="10" type="ORF">C1645_816643</name>
</gene>
<evidence type="ECO:0000256" key="4">
    <source>
        <dbReference type="ARBA" id="ARBA00022692"/>
    </source>
</evidence>
<evidence type="ECO:0000313" key="10">
    <source>
        <dbReference type="EMBL" id="RIA95413.1"/>
    </source>
</evidence>
<keyword evidence="9" id="KW-0999">Mitochondrion inner membrane</keyword>
<keyword evidence="8 9" id="KW-0472">Membrane</keyword>
<evidence type="ECO:0000256" key="2">
    <source>
        <dbReference type="ARBA" id="ARBA00010867"/>
    </source>
</evidence>
<evidence type="ECO:0000256" key="8">
    <source>
        <dbReference type="ARBA" id="ARBA00023136"/>
    </source>
</evidence>
<dbReference type="InterPro" id="IPR013261">
    <property type="entry name" value="Tim21"/>
</dbReference>
<comment type="function">
    <text evidence="9">Essential component of the TIM23 complex, a complex that mediates the translocation of transit peptide-containing proteins across the mitochondrial inner membrane.</text>
</comment>
<organism evidence="10 11">
    <name type="scientific">Glomus cerebriforme</name>
    <dbReference type="NCBI Taxonomy" id="658196"/>
    <lineage>
        <taxon>Eukaryota</taxon>
        <taxon>Fungi</taxon>
        <taxon>Fungi incertae sedis</taxon>
        <taxon>Mucoromycota</taxon>
        <taxon>Glomeromycotina</taxon>
        <taxon>Glomeromycetes</taxon>
        <taxon>Glomerales</taxon>
        <taxon>Glomeraceae</taxon>
        <taxon>Glomus</taxon>
    </lineage>
</organism>
<keyword evidence="4 9" id="KW-0812">Transmembrane</keyword>
<feature type="transmembrane region" description="Helical" evidence="9">
    <location>
        <begin position="111"/>
        <end position="133"/>
    </location>
</feature>
<keyword evidence="9" id="KW-0811">Translocation</keyword>
<keyword evidence="5" id="KW-0809">Transit peptide</keyword>
<comment type="caution">
    <text evidence="10">The sequence shown here is derived from an EMBL/GenBank/DDBJ whole genome shotgun (WGS) entry which is preliminary data.</text>
</comment>
<dbReference type="Pfam" id="PF08294">
    <property type="entry name" value="TIM21"/>
    <property type="match status" value="1"/>
</dbReference>
<keyword evidence="7 9" id="KW-0496">Mitochondrion</keyword>
<evidence type="ECO:0000256" key="6">
    <source>
        <dbReference type="ARBA" id="ARBA00022989"/>
    </source>
</evidence>